<dbReference type="PROSITE" id="PS50011">
    <property type="entry name" value="PROTEIN_KINASE_DOM"/>
    <property type="match status" value="1"/>
</dbReference>
<dbReference type="InterPro" id="IPR011009">
    <property type="entry name" value="Kinase-like_dom_sf"/>
</dbReference>
<feature type="compositionally biased region" description="Polar residues" evidence="10">
    <location>
        <begin position="530"/>
        <end position="539"/>
    </location>
</feature>
<feature type="region of interest" description="Disordered" evidence="10">
    <location>
        <begin position="1370"/>
        <end position="1434"/>
    </location>
</feature>
<feature type="region of interest" description="Disordered" evidence="10">
    <location>
        <begin position="1049"/>
        <end position="1165"/>
    </location>
</feature>
<dbReference type="PROSITE" id="PS00107">
    <property type="entry name" value="PROTEIN_KINASE_ATP"/>
    <property type="match status" value="1"/>
</dbReference>
<feature type="region of interest" description="Disordered" evidence="10">
    <location>
        <begin position="576"/>
        <end position="623"/>
    </location>
</feature>
<evidence type="ECO:0000259" key="12">
    <source>
        <dbReference type="PROSITE" id="PS50011"/>
    </source>
</evidence>
<keyword evidence="5" id="KW-0677">Repeat</keyword>
<evidence type="ECO:0000256" key="10">
    <source>
        <dbReference type="SAM" id="MobiDB-lite"/>
    </source>
</evidence>
<feature type="domain" description="Protein kinase" evidence="12">
    <location>
        <begin position="648"/>
        <end position="890"/>
    </location>
</feature>
<dbReference type="SUPFAM" id="SSF56112">
    <property type="entry name" value="Protein kinase-like (PK-like)"/>
    <property type="match status" value="1"/>
</dbReference>
<feature type="region of interest" description="Disordered" evidence="10">
    <location>
        <begin position="517"/>
        <end position="541"/>
    </location>
</feature>
<feature type="compositionally biased region" description="Low complexity" evidence="10">
    <location>
        <begin position="955"/>
        <end position="979"/>
    </location>
</feature>
<keyword evidence="8 9" id="KW-0067">ATP-binding</keyword>
<dbReference type="PROSITE" id="PS00108">
    <property type="entry name" value="PROTEIN_KINASE_ST"/>
    <property type="match status" value="1"/>
</dbReference>
<dbReference type="Proteomes" id="UP000008141">
    <property type="component" value="Unassembled WGS sequence"/>
</dbReference>
<dbReference type="CDD" id="cd13999">
    <property type="entry name" value="STKc_MAP3K-like"/>
    <property type="match status" value="1"/>
</dbReference>
<feature type="compositionally biased region" description="Low complexity" evidence="10">
    <location>
        <begin position="419"/>
        <end position="430"/>
    </location>
</feature>
<feature type="signal peptide" evidence="11">
    <location>
        <begin position="1"/>
        <end position="33"/>
    </location>
</feature>
<name>E1ZJN9_CHLVA</name>
<feature type="compositionally biased region" description="Low complexity" evidence="10">
    <location>
        <begin position="1378"/>
        <end position="1407"/>
    </location>
</feature>
<evidence type="ECO:0000256" key="11">
    <source>
        <dbReference type="SAM" id="SignalP"/>
    </source>
</evidence>
<evidence type="ECO:0000256" key="1">
    <source>
        <dbReference type="ARBA" id="ARBA00004430"/>
    </source>
</evidence>
<dbReference type="InterPro" id="IPR017441">
    <property type="entry name" value="Protein_kinase_ATP_BS"/>
</dbReference>
<dbReference type="EMBL" id="GL433849">
    <property type="protein sequence ID" value="EFN54023.1"/>
    <property type="molecule type" value="Genomic_DNA"/>
</dbReference>
<dbReference type="InParanoid" id="E1ZJN9"/>
<evidence type="ECO:0000256" key="8">
    <source>
        <dbReference type="ARBA" id="ARBA00022840"/>
    </source>
</evidence>
<dbReference type="KEGG" id="cvr:CHLNCDRAFT_136066"/>
<keyword evidence="3" id="KW-0433">Leucine-rich repeat</keyword>
<feature type="chain" id="PRO_5003156005" description="Protein kinase domain-containing protein" evidence="11">
    <location>
        <begin position="34"/>
        <end position="1434"/>
    </location>
</feature>
<dbReference type="SMART" id="SM00220">
    <property type="entry name" value="S_TKc"/>
    <property type="match status" value="1"/>
</dbReference>
<dbReference type="Gene3D" id="1.10.510.10">
    <property type="entry name" value="Transferase(Phosphotransferase) domain 1"/>
    <property type="match status" value="1"/>
</dbReference>
<dbReference type="InterPro" id="IPR001245">
    <property type="entry name" value="Ser-Thr/Tyr_kinase_cat_dom"/>
</dbReference>
<keyword evidence="7" id="KW-0418">Kinase</keyword>
<reference evidence="13 14" key="1">
    <citation type="journal article" date="2010" name="Plant Cell">
        <title>The Chlorella variabilis NC64A genome reveals adaptation to photosymbiosis, coevolution with viruses, and cryptic sex.</title>
        <authorList>
            <person name="Blanc G."/>
            <person name="Duncan G."/>
            <person name="Agarkova I."/>
            <person name="Borodovsky M."/>
            <person name="Gurnon J."/>
            <person name="Kuo A."/>
            <person name="Lindquist E."/>
            <person name="Lucas S."/>
            <person name="Pangilinan J."/>
            <person name="Polle J."/>
            <person name="Salamov A."/>
            <person name="Terry A."/>
            <person name="Yamada T."/>
            <person name="Dunigan D.D."/>
            <person name="Grigoriev I.V."/>
            <person name="Claverie J.M."/>
            <person name="Van Etten J.L."/>
        </authorList>
    </citation>
    <scope>NUCLEOTIDE SEQUENCE [LARGE SCALE GENOMIC DNA]</scope>
    <source>
        <strain evidence="13 14">NC64A</strain>
    </source>
</reference>
<sequence length="1434" mass="150919">MKRAPRGPNSLALVAAAALVVVLLAAAAPPAAAAVVALPLSLQAVLDGVKRHITNWPEFSAANNLTGWGADPAVPPCLYTGVTCDADGALQSLALQCPRCSVRAEGTLAPEIAKSASLATINVQYNRLAGPLPAAYGEPGAASSLLHLIVSYNQLSGSIPDEWSNPEALPRMTLLGIAANRLSGTLPEDLLLPSLLVLRANGNNFTGPLPTTWGTNGSMPQLRVASLQNNSLTGLLPAEWATEGVMTHLEEMYLQDNQLTGGLPEEWGAWEEEGMSALRVLNVSNNPLGGTLPHQWSQQQAFPALTTLVLSNTSLQGTLPASWDCQDPTRCGLPQLQSLWLDGNNFSGPVPPSWSSLSTLQAVFVRPGNELLLCDARGMDCPDAVEIGVCAASVDCQSPVDLANCSSAQYPELVPPGAEPAAAAAGPAPADSTAEPSSAVAAGGGGGSSVGAIVGGVVGGLAAMAAAVAALLLNRRWRRRKKRKRELPFYSGEPAGEHSGHGMLASPFAAMAAELGPPAANRMPGEQPLPQRSSTSAGSFFTMMMGGDPVSVAAAAEAADRELDAEVKRHLDIELAALEGTPSQSTAQRGSSLRESPTTAGTGSQSRRLTPPSKSGSADSQALQWEDSVPLSDWLITPSEIQIAKRPDGSDWELGSGGFGKARLAAAERVYKALRHSAQPVAVKVLAAVAEATRYQSQEDFKREIAILRACRDPNIVAFLGASLQIDRTMLVTEYCDGGNLTRNLMAGRIALDVARGLTYLHSRRIIHFDLKSPNILLARDGTAKISDVGMAKIMAREYSGVTGNVGTLAWAAPEMLLGARCTEKADIYSYGVVLWEICTCMTPIRGQLRDVGVPQECPAEVRELILDCLATNPRKRPSAVEIVDRLRAMPDPRPPQAAAAAAAGARARLQQLQQQPRRPQQQAAGLARQLSGTVAAQLAATSPASTYTSIRTSAPPAVAAPGPATGQSAGQQQPSSQRSSEESNLSMLDAEGEMAQALAAAYASPAPGTSLEAAQAALRRATTSRALSMELPRRSASILLASLPKQHPPALLSGQQQQQQGQEPPRMKRVSSSPAVSSFPLEEVPLAPSPTGTGSPGAAAKAMRPLGPRPPRPGPRHMQRRRSLDDPSILQLSAQQQATIRQAAGMPSHQQLSVPGLSSAAAAAGSPLVQQLARLQQRLRQPVGRQVASRLQSLQQPEELARVTEVEEEGEQPSLPQQPEQPHRAGQLQGEELAEEQQEELRVLAGQQHSQQQALTEKQHREQRFLHGQHLADRQRLGQQQQAEREQEAERQQQSSGGSPERGAPQPGGAEEAPEQQELQQATVPAAAAAAATVPQSPFALVSAFLHSSAETVGSPKYVSPFAQQAGFAEVDEGAGSSEQPSPQQLQPPACPWQQAAPEQASPASQGTQLPGTPPQATRRSSPPELRSPFDNA</sequence>
<feature type="region of interest" description="Disordered" evidence="10">
    <location>
        <begin position="945"/>
        <end position="986"/>
    </location>
</feature>
<dbReference type="STRING" id="554065.E1ZJN9"/>
<comment type="subcellular location">
    <subcellularLocation>
        <location evidence="1">Cytoplasm</location>
        <location evidence="1">Cytoskeleton</location>
        <location evidence="1">Cilium axoneme</location>
    </subcellularLocation>
</comment>
<dbReference type="GO" id="GO:0004674">
    <property type="term" value="F:protein serine/threonine kinase activity"/>
    <property type="evidence" value="ECO:0007669"/>
    <property type="project" value="UniProtKB-KW"/>
</dbReference>
<keyword evidence="11" id="KW-0732">Signal</keyword>
<dbReference type="GeneID" id="17353450"/>
<evidence type="ECO:0000256" key="2">
    <source>
        <dbReference type="ARBA" id="ARBA00022527"/>
    </source>
</evidence>
<dbReference type="GO" id="GO:0005524">
    <property type="term" value="F:ATP binding"/>
    <property type="evidence" value="ECO:0007669"/>
    <property type="project" value="UniProtKB-UniRule"/>
</dbReference>
<dbReference type="InterPro" id="IPR000719">
    <property type="entry name" value="Prot_kinase_dom"/>
</dbReference>
<evidence type="ECO:0000256" key="3">
    <source>
        <dbReference type="ARBA" id="ARBA00022614"/>
    </source>
</evidence>
<dbReference type="Pfam" id="PF07714">
    <property type="entry name" value="PK_Tyr_Ser-Thr"/>
    <property type="match status" value="1"/>
</dbReference>
<feature type="compositionally biased region" description="Low complexity" evidence="10">
    <location>
        <begin position="1154"/>
        <end position="1165"/>
    </location>
</feature>
<evidence type="ECO:0000256" key="6">
    <source>
        <dbReference type="ARBA" id="ARBA00022741"/>
    </source>
</evidence>
<evidence type="ECO:0000256" key="5">
    <source>
        <dbReference type="ARBA" id="ARBA00022737"/>
    </source>
</evidence>
<keyword evidence="14" id="KW-1185">Reference proteome</keyword>
<dbReference type="PANTHER" id="PTHR48056">
    <property type="entry name" value="LRR RECEPTOR-LIKE SERINE/THREONINE-PROTEIN KINASE-RELATED"/>
    <property type="match status" value="1"/>
</dbReference>
<organism evidence="14">
    <name type="scientific">Chlorella variabilis</name>
    <name type="common">Green alga</name>
    <dbReference type="NCBI Taxonomy" id="554065"/>
    <lineage>
        <taxon>Eukaryota</taxon>
        <taxon>Viridiplantae</taxon>
        <taxon>Chlorophyta</taxon>
        <taxon>core chlorophytes</taxon>
        <taxon>Trebouxiophyceae</taxon>
        <taxon>Chlorellales</taxon>
        <taxon>Chlorellaceae</taxon>
        <taxon>Chlorella clade</taxon>
        <taxon>Chlorella</taxon>
    </lineage>
</organism>
<feature type="binding site" evidence="9">
    <location>
        <position position="684"/>
    </location>
    <ligand>
        <name>ATP</name>
        <dbReference type="ChEBI" id="CHEBI:30616"/>
    </ligand>
</feature>
<evidence type="ECO:0000256" key="7">
    <source>
        <dbReference type="ARBA" id="ARBA00022777"/>
    </source>
</evidence>
<accession>E1ZJN9</accession>
<evidence type="ECO:0000313" key="14">
    <source>
        <dbReference type="Proteomes" id="UP000008141"/>
    </source>
</evidence>
<feature type="compositionally biased region" description="Low complexity" evidence="10">
    <location>
        <begin position="1213"/>
        <end position="1232"/>
    </location>
</feature>
<feature type="compositionally biased region" description="Polar residues" evidence="10">
    <location>
        <begin position="581"/>
        <end position="623"/>
    </location>
</feature>
<gene>
    <name evidence="13" type="ORF">CHLNCDRAFT_136066</name>
</gene>
<dbReference type="OMA" id="IMAREYS"/>
<keyword evidence="2" id="KW-0723">Serine/threonine-protein kinase</keyword>
<keyword evidence="6 9" id="KW-0547">Nucleotide-binding</keyword>
<evidence type="ECO:0000256" key="4">
    <source>
        <dbReference type="ARBA" id="ARBA00022679"/>
    </source>
</evidence>
<dbReference type="InterPro" id="IPR001611">
    <property type="entry name" value="Leu-rich_rpt"/>
</dbReference>
<feature type="region of interest" description="Disordered" evidence="10">
    <location>
        <begin position="418"/>
        <end position="442"/>
    </location>
</feature>
<dbReference type="PANTHER" id="PTHR48056:SF81">
    <property type="entry name" value="RECEPTOR PROTEIN-TYROSINE KINASE CEPR1"/>
    <property type="match status" value="1"/>
</dbReference>
<evidence type="ECO:0000313" key="13">
    <source>
        <dbReference type="EMBL" id="EFN54023.1"/>
    </source>
</evidence>
<feature type="compositionally biased region" description="Low complexity" evidence="10">
    <location>
        <begin position="1293"/>
        <end position="1333"/>
    </location>
</feature>
<dbReference type="GO" id="GO:0005930">
    <property type="term" value="C:axoneme"/>
    <property type="evidence" value="ECO:0007669"/>
    <property type="project" value="UniProtKB-SubCell"/>
</dbReference>
<feature type="region of interest" description="Disordered" evidence="10">
    <location>
        <begin position="889"/>
        <end position="929"/>
    </location>
</feature>
<protein>
    <recommendedName>
        <fullName evidence="12">Protein kinase domain-containing protein</fullName>
    </recommendedName>
</protein>
<dbReference type="SUPFAM" id="SSF52058">
    <property type="entry name" value="L domain-like"/>
    <property type="match status" value="1"/>
</dbReference>
<feature type="region of interest" description="Disordered" evidence="10">
    <location>
        <begin position="1183"/>
        <end position="1333"/>
    </location>
</feature>
<dbReference type="InterPro" id="IPR032675">
    <property type="entry name" value="LRR_dom_sf"/>
</dbReference>
<dbReference type="InterPro" id="IPR050647">
    <property type="entry name" value="Plant_LRR-RLKs"/>
</dbReference>
<feature type="compositionally biased region" description="Polar residues" evidence="10">
    <location>
        <begin position="1131"/>
        <end position="1141"/>
    </location>
</feature>
<dbReference type="OrthoDB" id="4062651at2759"/>
<keyword evidence="4" id="KW-0808">Transferase</keyword>
<dbReference type="InterPro" id="IPR008271">
    <property type="entry name" value="Ser/Thr_kinase_AS"/>
</dbReference>
<feature type="compositionally biased region" description="Polar residues" evidence="10">
    <location>
        <begin position="1408"/>
        <end position="1422"/>
    </location>
</feature>
<dbReference type="Pfam" id="PF00560">
    <property type="entry name" value="LRR_1"/>
    <property type="match status" value="4"/>
</dbReference>
<feature type="compositionally biased region" description="Polar residues" evidence="10">
    <location>
        <begin position="1248"/>
        <end position="1257"/>
    </location>
</feature>
<evidence type="ECO:0000256" key="9">
    <source>
        <dbReference type="PROSITE-ProRule" id="PRU10141"/>
    </source>
</evidence>
<dbReference type="eggNOG" id="KOG0192">
    <property type="taxonomic scope" value="Eukaryota"/>
</dbReference>
<dbReference type="RefSeq" id="XP_005846125.1">
    <property type="nucleotide sequence ID" value="XM_005846063.1"/>
</dbReference>
<dbReference type="Gene3D" id="3.80.10.10">
    <property type="entry name" value="Ribonuclease Inhibitor"/>
    <property type="match status" value="3"/>
</dbReference>
<feature type="compositionally biased region" description="Basic and acidic residues" evidence="10">
    <location>
        <begin position="1258"/>
        <end position="1277"/>
    </location>
</feature>
<feature type="compositionally biased region" description="Low complexity" evidence="10">
    <location>
        <begin position="897"/>
        <end position="929"/>
    </location>
</feature>
<proteinExistence type="predicted"/>